<comment type="caution">
    <text evidence="7">The sequence shown here is derived from an EMBL/GenBank/DDBJ whole genome shotgun (WGS) entry which is preliminary data.</text>
</comment>
<evidence type="ECO:0000256" key="1">
    <source>
        <dbReference type="ARBA" id="ARBA00001917"/>
    </source>
</evidence>
<name>A0A454CYZ2_VIBHA</name>
<dbReference type="GO" id="GO:0010181">
    <property type="term" value="F:FMN binding"/>
    <property type="evidence" value="ECO:0007669"/>
    <property type="project" value="InterPro"/>
</dbReference>
<dbReference type="InterPro" id="IPR013785">
    <property type="entry name" value="Aldolase_TIM"/>
</dbReference>
<evidence type="ECO:0000256" key="4">
    <source>
        <dbReference type="ARBA" id="ARBA00022857"/>
    </source>
</evidence>
<feature type="domain" description="NADH:flavin oxidoreductase/NADH oxidase N-terminal" evidence="6">
    <location>
        <begin position="4"/>
        <end position="182"/>
    </location>
</feature>
<keyword evidence="4" id="KW-0521">NADP</keyword>
<comment type="cofactor">
    <cofactor evidence="1">
        <name>FMN</name>
        <dbReference type="ChEBI" id="CHEBI:58210"/>
    </cofactor>
</comment>
<dbReference type="InterPro" id="IPR001155">
    <property type="entry name" value="OxRdtase_FMN_N"/>
</dbReference>
<feature type="non-terminal residue" evidence="7">
    <location>
        <position position="182"/>
    </location>
</feature>
<dbReference type="PANTHER" id="PTHR43303:SF4">
    <property type="entry name" value="NADPH DEHYDROGENASE C23G7.10C-RELATED"/>
    <property type="match status" value="1"/>
</dbReference>
<protein>
    <submittedName>
        <fullName evidence="7">Flavin oxidoreductase / NADH oxidase family protein</fullName>
    </submittedName>
</protein>
<evidence type="ECO:0000313" key="7">
    <source>
        <dbReference type="EMBL" id="EKM31614.1"/>
    </source>
</evidence>
<dbReference type="GO" id="GO:0050661">
    <property type="term" value="F:NADP binding"/>
    <property type="evidence" value="ECO:0007669"/>
    <property type="project" value="InterPro"/>
</dbReference>
<evidence type="ECO:0000256" key="2">
    <source>
        <dbReference type="ARBA" id="ARBA00022630"/>
    </source>
</evidence>
<dbReference type="AlphaFoldDB" id="A0A454CYZ2"/>
<evidence type="ECO:0000313" key="8">
    <source>
        <dbReference type="Proteomes" id="UP000008367"/>
    </source>
</evidence>
<reference evidence="7 8" key="1">
    <citation type="submission" date="2012-10" db="EMBL/GenBank/DDBJ databases">
        <title>Genome sequence of Vibrio Cholerae HENC-02.</title>
        <authorList>
            <person name="Eppinger M."/>
            <person name="Hasan N.A."/>
            <person name="Sengamalay N."/>
            <person name="Hine E."/>
            <person name="Su Q."/>
            <person name="Daugherty S.C."/>
            <person name="Young S."/>
            <person name="Sadzewicz L."/>
            <person name="Tallon L."/>
            <person name="Cebula T.A."/>
            <person name="Ravel J."/>
            <person name="Colwell R.R."/>
        </authorList>
    </citation>
    <scope>NUCLEOTIDE SEQUENCE [LARGE SCALE GENOMIC DNA]</scope>
    <source>
        <strain evidence="7 8">HENC-02</strain>
    </source>
</reference>
<dbReference type="InterPro" id="IPR044152">
    <property type="entry name" value="YqjM-like"/>
</dbReference>
<dbReference type="Proteomes" id="UP000008367">
    <property type="component" value="Unassembled WGS sequence"/>
</dbReference>
<evidence type="ECO:0000256" key="3">
    <source>
        <dbReference type="ARBA" id="ARBA00022643"/>
    </source>
</evidence>
<evidence type="ECO:0000256" key="5">
    <source>
        <dbReference type="ARBA" id="ARBA00023002"/>
    </source>
</evidence>
<dbReference type="PANTHER" id="PTHR43303">
    <property type="entry name" value="NADPH DEHYDROGENASE C23G7.10C-RELATED"/>
    <property type="match status" value="1"/>
</dbReference>
<proteinExistence type="predicted"/>
<organism evidence="7 8">
    <name type="scientific">Vibrio harveyi</name>
    <name type="common">Beneckea harveyi</name>
    <dbReference type="NCBI Taxonomy" id="669"/>
    <lineage>
        <taxon>Bacteria</taxon>
        <taxon>Pseudomonadati</taxon>
        <taxon>Pseudomonadota</taxon>
        <taxon>Gammaproteobacteria</taxon>
        <taxon>Vibrionales</taxon>
        <taxon>Vibrionaceae</taxon>
        <taxon>Vibrio</taxon>
    </lineage>
</organism>
<dbReference type="Pfam" id="PF00724">
    <property type="entry name" value="Oxidored_FMN"/>
    <property type="match status" value="1"/>
</dbReference>
<dbReference type="GO" id="GO:0003959">
    <property type="term" value="F:NADPH dehydrogenase activity"/>
    <property type="evidence" value="ECO:0007669"/>
    <property type="project" value="InterPro"/>
</dbReference>
<gene>
    <name evidence="7" type="ORF">VCHENC02_2761</name>
</gene>
<evidence type="ECO:0000259" key="6">
    <source>
        <dbReference type="Pfam" id="PF00724"/>
    </source>
</evidence>
<dbReference type="Gene3D" id="3.20.20.70">
    <property type="entry name" value="Aldolase class I"/>
    <property type="match status" value="1"/>
</dbReference>
<keyword evidence="5" id="KW-0560">Oxidoreductase</keyword>
<accession>A0A454CYZ2</accession>
<sequence>MSRFSQITTARIQLKNRLVVPPMASQTATLEGIATKATFEHYNRLAQSGAGLIIVEYSFVHPTGRSEAHQLGVHADECIPGLKEIASLIHQHGAKAGVQLTHCGGKSSREVCPQLMAPSGIIVPTYDRVLPKPQTMTVEDIKMWRASFVTAALRVEQAGFDLVELHCAHGYGLNQILSPITN</sequence>
<dbReference type="SUPFAM" id="SSF51395">
    <property type="entry name" value="FMN-linked oxidoreductases"/>
    <property type="match status" value="1"/>
</dbReference>
<keyword evidence="2" id="KW-0285">Flavoprotein</keyword>
<keyword evidence="3" id="KW-0288">FMN</keyword>
<dbReference type="EMBL" id="AJSR01001111">
    <property type="protein sequence ID" value="EKM31614.1"/>
    <property type="molecule type" value="Genomic_DNA"/>
</dbReference>